<dbReference type="SUPFAM" id="SSF51445">
    <property type="entry name" value="(Trans)glycosidases"/>
    <property type="match status" value="1"/>
</dbReference>
<dbReference type="Gene3D" id="3.30.379.10">
    <property type="entry name" value="Chitobiase/beta-hexosaminidase domain 2-like"/>
    <property type="match status" value="1"/>
</dbReference>
<dbReference type="EC" id="3.2.1.52" evidence="7"/>
<sequence length="630" mass="71720">MNTIFRRRIKSFRERQSSIRQKAALVIILSGMLTLLIVVLALQYGANQAEEYASPWHYKCDGGLCKKQLITEETSNPIALSVCQLSCGQGGALWPKPTGHLSLGNTVAQLNADNIMLTGISQQTMVGDLLQKNIDRLKQSSKKLAGPVTLKSGGVGLLIHVAPEGLPTDDVKLTLETDESYTLRVAQANGQVEAHIMAKTYFGARHAMETLSQLVVFDDLRNKLQIANDVYIVDGPKYPYRGILLDTSRNYVDKETILRTIEGMAMSKLNTFHWHITDSHSFPYVSRTWPKFVKYGSYTPTKIYTPEMIKEIVDYALVRGVRVLPEFDAPAHVGEGWQWVGDNATVCFKAEPWKDYCVEPPCGQLNPTSDRMYEVLEGIYHDMMEDFEYPDIFHMGGDEVNINCWRSTKIITDWMLKKGWDLSEGSFYMLWEYFQEKALEKLKIANGGKDIPAILWTSGLTNEENLQHLDPKKYIIQIWTTGDDQTIGRLLQNDFKIIMSNYDALYLDCGFSAWVGEGNNWCAPYKGWQKIYDNSPLEIVKKQGYGHKKNLILGGEAALWTEQADSTSTDSRLWPRSAAMAERLWTEPAYKWYHAEQRMLRQRERFVERGIDADSLEPEWCLQNQGSCYA</sequence>
<evidence type="ECO:0000256" key="7">
    <source>
        <dbReference type="PIRNR" id="PIRNR001093"/>
    </source>
</evidence>
<dbReference type="InParanoid" id="E2BM55"/>
<dbReference type="PANTHER" id="PTHR22600">
    <property type="entry name" value="BETA-HEXOSAMINIDASE"/>
    <property type="match status" value="1"/>
</dbReference>
<evidence type="ECO:0000256" key="8">
    <source>
        <dbReference type="PIRSR" id="PIRSR001093-1"/>
    </source>
</evidence>
<dbReference type="InterPro" id="IPR017853">
    <property type="entry name" value="GH"/>
</dbReference>
<keyword evidence="9" id="KW-1133">Transmembrane helix</keyword>
<feature type="active site" description="Proton donor" evidence="8">
    <location>
        <position position="399"/>
    </location>
</feature>
<evidence type="ECO:0000256" key="6">
    <source>
        <dbReference type="ARBA" id="ARBA00023295"/>
    </source>
</evidence>
<dbReference type="InterPro" id="IPR029019">
    <property type="entry name" value="HEX_eukaryotic_N"/>
</dbReference>
<dbReference type="Gene3D" id="3.20.20.80">
    <property type="entry name" value="Glycosidases"/>
    <property type="match status" value="1"/>
</dbReference>
<keyword evidence="5" id="KW-0325">Glycoprotein</keyword>
<dbReference type="Pfam" id="PF00728">
    <property type="entry name" value="Glyco_hydro_20"/>
    <property type="match status" value="1"/>
</dbReference>
<evidence type="ECO:0000256" key="1">
    <source>
        <dbReference type="ARBA" id="ARBA00001231"/>
    </source>
</evidence>
<dbReference type="FunFam" id="3.20.20.80:FF:000063">
    <property type="entry name" value="Beta-hexosaminidase"/>
    <property type="match status" value="1"/>
</dbReference>
<dbReference type="InterPro" id="IPR015883">
    <property type="entry name" value="Glyco_hydro_20_cat"/>
</dbReference>
<evidence type="ECO:0000313" key="12">
    <source>
        <dbReference type="EMBL" id="EFN83181.1"/>
    </source>
</evidence>
<dbReference type="PIRSF" id="PIRSF001093">
    <property type="entry name" value="B-hxosamndse_ab_euk"/>
    <property type="match status" value="1"/>
</dbReference>
<evidence type="ECO:0000256" key="5">
    <source>
        <dbReference type="ARBA" id="ARBA00023180"/>
    </source>
</evidence>
<evidence type="ECO:0000256" key="3">
    <source>
        <dbReference type="ARBA" id="ARBA00022729"/>
    </source>
</evidence>
<evidence type="ECO:0000313" key="13">
    <source>
        <dbReference type="Proteomes" id="UP000008237"/>
    </source>
</evidence>
<keyword evidence="6 7" id="KW-0326">Glycosidase</keyword>
<dbReference type="EMBL" id="GL449158">
    <property type="protein sequence ID" value="EFN83181.1"/>
    <property type="molecule type" value="Genomic_DNA"/>
</dbReference>
<feature type="transmembrane region" description="Helical" evidence="9">
    <location>
        <begin position="23"/>
        <end position="44"/>
    </location>
</feature>
<dbReference type="GO" id="GO:0005886">
    <property type="term" value="C:plasma membrane"/>
    <property type="evidence" value="ECO:0007669"/>
    <property type="project" value="TreeGrafter"/>
</dbReference>
<dbReference type="Proteomes" id="UP000008237">
    <property type="component" value="Unassembled WGS sequence"/>
</dbReference>
<evidence type="ECO:0000259" key="10">
    <source>
        <dbReference type="Pfam" id="PF00728"/>
    </source>
</evidence>
<dbReference type="SUPFAM" id="SSF55545">
    <property type="entry name" value="beta-N-acetylhexosaminidase-like domain"/>
    <property type="match status" value="1"/>
</dbReference>
<dbReference type="OMA" id="NYCVEPP"/>
<evidence type="ECO:0000256" key="4">
    <source>
        <dbReference type="ARBA" id="ARBA00022801"/>
    </source>
</evidence>
<organism evidence="13">
    <name type="scientific">Harpegnathos saltator</name>
    <name type="common">Jerdon's jumping ant</name>
    <dbReference type="NCBI Taxonomy" id="610380"/>
    <lineage>
        <taxon>Eukaryota</taxon>
        <taxon>Metazoa</taxon>
        <taxon>Ecdysozoa</taxon>
        <taxon>Arthropoda</taxon>
        <taxon>Hexapoda</taxon>
        <taxon>Insecta</taxon>
        <taxon>Pterygota</taxon>
        <taxon>Neoptera</taxon>
        <taxon>Endopterygota</taxon>
        <taxon>Hymenoptera</taxon>
        <taxon>Apocrita</taxon>
        <taxon>Aculeata</taxon>
        <taxon>Formicoidea</taxon>
        <taxon>Formicidae</taxon>
        <taxon>Ponerinae</taxon>
        <taxon>Ponerini</taxon>
        <taxon>Harpegnathos</taxon>
    </lineage>
</organism>
<name>E2BM55_HARSA</name>
<keyword evidence="13" id="KW-1185">Reference proteome</keyword>
<keyword evidence="9" id="KW-0812">Transmembrane</keyword>
<comment type="similarity">
    <text evidence="2 7">Belongs to the glycosyl hydrolase 20 family.</text>
</comment>
<protein>
    <recommendedName>
        <fullName evidence="7">Beta-hexosaminidase</fullName>
        <ecNumber evidence="7">3.2.1.52</ecNumber>
    </recommendedName>
</protein>
<dbReference type="PANTHER" id="PTHR22600:SF26">
    <property type="entry name" value="BETA-N-ACETYLHEXOSAMINIDASE"/>
    <property type="match status" value="1"/>
</dbReference>
<dbReference type="GO" id="GO:0016231">
    <property type="term" value="F:beta-N-acetylglucosaminidase activity"/>
    <property type="evidence" value="ECO:0007669"/>
    <property type="project" value="TreeGrafter"/>
</dbReference>
<proteinExistence type="inferred from homology"/>
<comment type="catalytic activity">
    <reaction evidence="1 7">
        <text>Hydrolysis of terminal non-reducing N-acetyl-D-hexosamine residues in N-acetyl-beta-D-hexosaminides.</text>
        <dbReference type="EC" id="3.2.1.52"/>
    </reaction>
</comment>
<dbReference type="InterPro" id="IPR025705">
    <property type="entry name" value="Beta_hexosaminidase_sua/sub"/>
</dbReference>
<keyword evidence="4 7" id="KW-0378">Hydrolase</keyword>
<evidence type="ECO:0000256" key="9">
    <source>
        <dbReference type="SAM" id="Phobius"/>
    </source>
</evidence>
<keyword evidence="9" id="KW-0472">Membrane</keyword>
<dbReference type="GO" id="GO:0005975">
    <property type="term" value="P:carbohydrate metabolic process"/>
    <property type="evidence" value="ECO:0007669"/>
    <property type="project" value="InterPro"/>
</dbReference>
<accession>E2BM55</accession>
<dbReference type="AlphaFoldDB" id="E2BM55"/>
<dbReference type="InterPro" id="IPR029018">
    <property type="entry name" value="Hex-like_dom2"/>
</dbReference>
<dbReference type="STRING" id="610380.E2BM55"/>
<dbReference type="OrthoDB" id="428480at2759"/>
<dbReference type="GO" id="GO:0030203">
    <property type="term" value="P:glycosaminoglycan metabolic process"/>
    <property type="evidence" value="ECO:0007669"/>
    <property type="project" value="TreeGrafter"/>
</dbReference>
<gene>
    <name evidence="12" type="ORF">EAI_05971</name>
</gene>
<dbReference type="PRINTS" id="PR00738">
    <property type="entry name" value="GLHYDRLASE20"/>
</dbReference>
<keyword evidence="3" id="KW-0732">Signal</keyword>
<dbReference type="Pfam" id="PF14845">
    <property type="entry name" value="Glycohydro_20b2"/>
    <property type="match status" value="1"/>
</dbReference>
<dbReference type="CDD" id="cd06562">
    <property type="entry name" value="GH20_HexA_HexB-like"/>
    <property type="match status" value="1"/>
</dbReference>
<dbReference type="FunCoup" id="E2BM55">
    <property type="interactions" value="394"/>
</dbReference>
<feature type="domain" description="Beta-hexosaminidase eukaryotic type N-terminal" evidence="11">
    <location>
        <begin position="170"/>
        <end position="214"/>
    </location>
</feature>
<feature type="domain" description="Glycoside hydrolase family 20 catalytic" evidence="10">
    <location>
        <begin position="238"/>
        <end position="587"/>
    </location>
</feature>
<evidence type="ECO:0000256" key="2">
    <source>
        <dbReference type="ARBA" id="ARBA00006285"/>
    </source>
</evidence>
<evidence type="ECO:0000259" key="11">
    <source>
        <dbReference type="Pfam" id="PF14845"/>
    </source>
</evidence>
<reference evidence="12 13" key="1">
    <citation type="journal article" date="2010" name="Science">
        <title>Genomic comparison of the ants Camponotus floridanus and Harpegnathos saltator.</title>
        <authorList>
            <person name="Bonasio R."/>
            <person name="Zhang G."/>
            <person name="Ye C."/>
            <person name="Mutti N.S."/>
            <person name="Fang X."/>
            <person name="Qin N."/>
            <person name="Donahue G."/>
            <person name="Yang P."/>
            <person name="Li Q."/>
            <person name="Li C."/>
            <person name="Zhang P."/>
            <person name="Huang Z."/>
            <person name="Berger S.L."/>
            <person name="Reinberg D."/>
            <person name="Wang J."/>
            <person name="Liebig J."/>
        </authorList>
    </citation>
    <scope>NUCLEOTIDE SEQUENCE [LARGE SCALE GENOMIC DNA]</scope>
    <source>
        <strain evidence="12 13">R22 G/1</strain>
    </source>
</reference>